<evidence type="ECO:0000313" key="2">
    <source>
        <dbReference type="EMBL" id="SIM56035.1"/>
    </source>
</evidence>
<dbReference type="GeneID" id="41588087"/>
<reference evidence="3" key="2">
    <citation type="submission" date="2016-06" db="EMBL/GenBank/DDBJ databases">
        <authorList>
            <person name="Olsen C.W."/>
            <person name="Carey S."/>
            <person name="Hinshaw L."/>
            <person name="Karasin A.I."/>
        </authorList>
    </citation>
    <scope>NUCLEOTIDE SEQUENCE [LARGE SCALE GENOMIC DNA]</scope>
    <source>
        <strain evidence="3">PM4</strain>
    </source>
</reference>
<protein>
    <submittedName>
        <fullName evidence="2">Uncharacterized protein</fullName>
    </submittedName>
</protein>
<name>A0A1N5U710_9ARCH</name>
<dbReference type="AlphaFoldDB" id="A0A1N5U710"/>
<keyword evidence="1" id="KW-0472">Membrane</keyword>
<reference evidence="4" key="3">
    <citation type="submission" date="2016-06" db="EMBL/GenBank/DDBJ databases">
        <authorList>
            <person name="Toshchakov V.S."/>
        </authorList>
    </citation>
    <scope>NUCLEOTIDE SEQUENCE [LARGE SCALE GENOMIC DNA]</scope>
    <source>
        <strain>PM4 (JCM 30641</strain>
        <strain evidence="4">\VKM B-2940)</strain>
    </source>
</reference>
<keyword evidence="1" id="KW-0812">Transmembrane</keyword>
<keyword evidence="4" id="KW-1185">Reference proteome</keyword>
<dbReference type="Proteomes" id="UP000195607">
    <property type="component" value="Chromosome I"/>
</dbReference>
<dbReference type="EMBL" id="LT671858">
    <property type="protein sequence ID" value="SIM56035.1"/>
    <property type="molecule type" value="Genomic_DNA"/>
</dbReference>
<dbReference type="STRING" id="1673428.CPM_0810"/>
<reference evidence="2 5" key="1">
    <citation type="submission" date="2016-04" db="EMBL/GenBank/DDBJ databases">
        <authorList>
            <person name="Evans L.H."/>
            <person name="Alamgir A."/>
            <person name="Owens N."/>
            <person name="Weber N.D."/>
            <person name="Virtaneva K."/>
            <person name="Barbian K."/>
            <person name="Babar A."/>
            <person name="Rosenke K."/>
        </authorList>
    </citation>
    <scope>NUCLEOTIDE SEQUENCE [LARGE SCALE GENOMIC DNA]</scope>
    <source>
        <strain evidence="2">S5</strain>
        <strain evidence="5">S5(T) (JCM 30642 \VKM B-2941)</strain>
    </source>
</reference>
<keyword evidence="1" id="KW-1133">Transmembrane helix</keyword>
<evidence type="ECO:0000313" key="5">
    <source>
        <dbReference type="Proteomes" id="UP000195607"/>
    </source>
</evidence>
<gene>
    <name evidence="3" type="ORF">CPM_0810</name>
    <name evidence="2" type="ORF">CSP5_0813</name>
</gene>
<evidence type="ECO:0000313" key="3">
    <source>
        <dbReference type="EMBL" id="SJK84657.1"/>
    </source>
</evidence>
<feature type="transmembrane region" description="Helical" evidence="1">
    <location>
        <begin position="6"/>
        <end position="29"/>
    </location>
</feature>
<dbReference type="KEGG" id="cdiv:CPM_0810"/>
<evidence type="ECO:0000313" key="4">
    <source>
        <dbReference type="Proteomes" id="UP000187822"/>
    </source>
</evidence>
<organism evidence="2 5">
    <name type="scientific">Cuniculiplasma divulgatum</name>
    <dbReference type="NCBI Taxonomy" id="1673428"/>
    <lineage>
        <taxon>Archaea</taxon>
        <taxon>Methanobacteriati</taxon>
        <taxon>Thermoplasmatota</taxon>
        <taxon>Thermoplasmata</taxon>
        <taxon>Thermoplasmatales</taxon>
        <taxon>Cuniculiplasmataceae</taxon>
        <taxon>Cuniculiplasma</taxon>
    </lineage>
</organism>
<dbReference type="Proteomes" id="UP000187822">
    <property type="component" value="Chromosome I"/>
</dbReference>
<accession>A0A1N5U710</accession>
<dbReference type="EMBL" id="LT719092">
    <property type="protein sequence ID" value="SJK84657.1"/>
    <property type="molecule type" value="Genomic_DNA"/>
</dbReference>
<dbReference type="RefSeq" id="WP_021788616.1">
    <property type="nucleotide sequence ID" value="NZ_LT671858.1"/>
</dbReference>
<evidence type="ECO:0000256" key="1">
    <source>
        <dbReference type="SAM" id="Phobius"/>
    </source>
</evidence>
<sequence>MGLSFLIVPLLITVLVILGISLFLTFFNFRAIRLFSQKYEEDIENYKTTVNDFEEDFTISPDDEIEEDDEIEKEHTREEVKLEIDKDMERLTNEIRKNELLMEKMEKHYSTLRKVSKDMMESIIPPTKFQSFSDTYAPIPLIDEKPLWNDLVRNHIPPDQGNLYEMWGKYVELTAKYSHQKVESIKGILDKIFGRTEYRRLDQPDINNSGETYYAAKPVLHILNNLFFNEPEIQFLLEDGKKEKKLGRSSTLLVNNEEFIHGKTSEVMAFQSMFREILDTKNYSICKETQRQKELKSEIDDIIKNIKKLLNWFIFEEDNMIQCKMLE</sequence>
<proteinExistence type="predicted"/>